<dbReference type="Proteomes" id="UP000644147">
    <property type="component" value="Unassembled WGS sequence"/>
</dbReference>
<gene>
    <name evidence="2" type="ORF">I5M27_11680</name>
</gene>
<protein>
    <submittedName>
        <fullName evidence="2">SH3 domain-containing protein</fullName>
    </submittedName>
</protein>
<keyword evidence="1" id="KW-0732">Signal</keyword>
<accession>A0ABS1C2S6</accession>
<feature type="chain" id="PRO_5045716229" evidence="1">
    <location>
        <begin position="20"/>
        <end position="94"/>
    </location>
</feature>
<evidence type="ECO:0000313" key="2">
    <source>
        <dbReference type="EMBL" id="MBK0403649.1"/>
    </source>
</evidence>
<dbReference type="EMBL" id="JAEHFX010000005">
    <property type="protein sequence ID" value="MBK0403649.1"/>
    <property type="molecule type" value="Genomic_DNA"/>
</dbReference>
<sequence>MKKLVVAFALSLQAAFAFAQEPVKLKSDNVNLYRQPNPKGEVVKVLNSTEDVMLVRKFDANWSIVTAGSESGYIHNTHLPKIKKQPVTATAAKQ</sequence>
<name>A0ABS1C2S6_9BACT</name>
<feature type="signal peptide" evidence="1">
    <location>
        <begin position="1"/>
        <end position="19"/>
    </location>
</feature>
<dbReference type="RefSeq" id="WP_200506393.1">
    <property type="nucleotide sequence ID" value="NZ_JAEHFX010000005.1"/>
</dbReference>
<reference evidence="2 3" key="1">
    <citation type="submission" date="2020-12" db="EMBL/GenBank/DDBJ databases">
        <title>Bacterial novel species Adhaeribacter sp. BT258 isolated from soil.</title>
        <authorList>
            <person name="Jung H.-Y."/>
        </authorList>
    </citation>
    <scope>NUCLEOTIDE SEQUENCE [LARGE SCALE GENOMIC DNA]</scope>
    <source>
        <strain evidence="2 3">BT258</strain>
    </source>
</reference>
<keyword evidence="3" id="KW-1185">Reference proteome</keyword>
<dbReference type="Gene3D" id="2.30.30.40">
    <property type="entry name" value="SH3 Domains"/>
    <property type="match status" value="1"/>
</dbReference>
<organism evidence="2 3">
    <name type="scientific">Adhaeribacter terrigena</name>
    <dbReference type="NCBI Taxonomy" id="2793070"/>
    <lineage>
        <taxon>Bacteria</taxon>
        <taxon>Pseudomonadati</taxon>
        <taxon>Bacteroidota</taxon>
        <taxon>Cytophagia</taxon>
        <taxon>Cytophagales</taxon>
        <taxon>Hymenobacteraceae</taxon>
        <taxon>Adhaeribacter</taxon>
    </lineage>
</organism>
<comment type="caution">
    <text evidence="2">The sequence shown here is derived from an EMBL/GenBank/DDBJ whole genome shotgun (WGS) entry which is preliminary data.</text>
</comment>
<evidence type="ECO:0000313" key="3">
    <source>
        <dbReference type="Proteomes" id="UP000644147"/>
    </source>
</evidence>
<proteinExistence type="predicted"/>
<evidence type="ECO:0000256" key="1">
    <source>
        <dbReference type="SAM" id="SignalP"/>
    </source>
</evidence>